<dbReference type="AlphaFoldDB" id="A0A9D5JZA3"/>
<organism evidence="2 3">
    <name type="scientific">candidate division KSB3 bacterium</name>
    <dbReference type="NCBI Taxonomy" id="2044937"/>
    <lineage>
        <taxon>Bacteria</taxon>
        <taxon>candidate division KSB3</taxon>
    </lineage>
</organism>
<feature type="compositionally biased region" description="Pro residues" evidence="1">
    <location>
        <begin position="1"/>
        <end position="14"/>
    </location>
</feature>
<feature type="region of interest" description="Disordered" evidence="1">
    <location>
        <begin position="1"/>
        <end position="44"/>
    </location>
</feature>
<dbReference type="SUPFAM" id="SSF55729">
    <property type="entry name" value="Acyl-CoA N-acyltransferases (Nat)"/>
    <property type="match status" value="1"/>
</dbReference>
<gene>
    <name evidence="2" type="ORF">GF339_21105</name>
</gene>
<dbReference type="CDD" id="cd04301">
    <property type="entry name" value="NAT_SF"/>
    <property type="match status" value="1"/>
</dbReference>
<name>A0A9D5JZA3_9BACT</name>
<accession>A0A9D5JZA3</accession>
<evidence type="ECO:0008006" key="4">
    <source>
        <dbReference type="Google" id="ProtNLM"/>
    </source>
</evidence>
<dbReference type="Gene3D" id="3.40.630.30">
    <property type="match status" value="1"/>
</dbReference>
<dbReference type="Proteomes" id="UP000649604">
    <property type="component" value="Unassembled WGS sequence"/>
</dbReference>
<protein>
    <recommendedName>
        <fullName evidence="4">N-acetyltransferase domain-containing protein</fullName>
    </recommendedName>
</protein>
<comment type="caution">
    <text evidence="2">The sequence shown here is derived from an EMBL/GenBank/DDBJ whole genome shotgun (WGS) entry which is preliminary data.</text>
</comment>
<evidence type="ECO:0000313" key="2">
    <source>
        <dbReference type="EMBL" id="MBD3327099.1"/>
    </source>
</evidence>
<proteinExistence type="predicted"/>
<sequence length="297" mass="33311">MIPPSIPNNTPPAAQPGRVGSLREDDIWLPGTQQPKGRGPEPLQVKTSTTDQILCWADDAQQTFRTELDQLVSSAFPHMPEEELAIFIDDYFQQPGEHLSRQMILCRNPRGQLIGSTIFDRGMVKYHGQWIEGIYLITRTILPKYQGRGLGKTLAAKILMEVHPDVLFVTCAQSAALHSWVKLPSKGMISGYDVYPRLEQREGEEVVITVPPEDQDFLFTVFPQIYRGVVVGEKRSGLERTMSTLTASLVRKDIFGEAYDFTPWEKHGRQDALAKALGVRSTDGILVMFKKQSLSLA</sequence>
<evidence type="ECO:0000256" key="1">
    <source>
        <dbReference type="SAM" id="MobiDB-lite"/>
    </source>
</evidence>
<dbReference type="InterPro" id="IPR016181">
    <property type="entry name" value="Acyl_CoA_acyltransferase"/>
</dbReference>
<evidence type="ECO:0000313" key="3">
    <source>
        <dbReference type="Proteomes" id="UP000649604"/>
    </source>
</evidence>
<reference evidence="2" key="1">
    <citation type="submission" date="2019-11" db="EMBL/GenBank/DDBJ databases">
        <title>Microbial mats filling the niche in hypersaline microbial mats.</title>
        <authorList>
            <person name="Wong H.L."/>
            <person name="Macleod F.I."/>
            <person name="White R.A. III"/>
            <person name="Burns B.P."/>
        </authorList>
    </citation>
    <scope>NUCLEOTIDE SEQUENCE</scope>
    <source>
        <strain evidence="2">Rbin_158</strain>
    </source>
</reference>
<dbReference type="EMBL" id="WJJP01000686">
    <property type="protein sequence ID" value="MBD3327099.1"/>
    <property type="molecule type" value="Genomic_DNA"/>
</dbReference>